<reference evidence="1" key="2">
    <citation type="submission" date="2021-08" db="EMBL/GenBank/DDBJ databases">
        <authorList>
            <person name="Eriksson T."/>
        </authorList>
    </citation>
    <scope>NUCLEOTIDE SEQUENCE</scope>
    <source>
        <strain evidence="1">Stoneville</strain>
        <tissue evidence="1">Whole head</tissue>
    </source>
</reference>
<evidence type="ECO:0000313" key="2">
    <source>
        <dbReference type="Proteomes" id="UP000719412"/>
    </source>
</evidence>
<dbReference type="EMBL" id="JABDTM020027093">
    <property type="protein sequence ID" value="KAH0811032.1"/>
    <property type="molecule type" value="Genomic_DNA"/>
</dbReference>
<evidence type="ECO:0000313" key="1">
    <source>
        <dbReference type="EMBL" id="KAH0811032.1"/>
    </source>
</evidence>
<dbReference type="AlphaFoldDB" id="A0A8J6HAW0"/>
<name>A0A8J6HAW0_TENMO</name>
<protein>
    <submittedName>
        <fullName evidence="1">Uncharacterized protein</fullName>
    </submittedName>
</protein>
<comment type="caution">
    <text evidence="1">The sequence shown here is derived from an EMBL/GenBank/DDBJ whole genome shotgun (WGS) entry which is preliminary data.</text>
</comment>
<organism evidence="1 2">
    <name type="scientific">Tenebrio molitor</name>
    <name type="common">Yellow mealworm beetle</name>
    <dbReference type="NCBI Taxonomy" id="7067"/>
    <lineage>
        <taxon>Eukaryota</taxon>
        <taxon>Metazoa</taxon>
        <taxon>Ecdysozoa</taxon>
        <taxon>Arthropoda</taxon>
        <taxon>Hexapoda</taxon>
        <taxon>Insecta</taxon>
        <taxon>Pterygota</taxon>
        <taxon>Neoptera</taxon>
        <taxon>Endopterygota</taxon>
        <taxon>Coleoptera</taxon>
        <taxon>Polyphaga</taxon>
        <taxon>Cucujiformia</taxon>
        <taxon>Tenebrionidae</taxon>
        <taxon>Tenebrio</taxon>
    </lineage>
</organism>
<reference evidence="1" key="1">
    <citation type="journal article" date="2020" name="J Insects Food Feed">
        <title>The yellow mealworm (Tenebrio molitor) genome: a resource for the emerging insects as food and feed industry.</title>
        <authorList>
            <person name="Eriksson T."/>
            <person name="Andere A."/>
            <person name="Kelstrup H."/>
            <person name="Emery V."/>
            <person name="Picard C."/>
        </authorList>
    </citation>
    <scope>NUCLEOTIDE SEQUENCE</scope>
    <source>
        <strain evidence="1">Stoneville</strain>
        <tissue evidence="1">Whole head</tissue>
    </source>
</reference>
<proteinExistence type="predicted"/>
<accession>A0A8J6HAW0</accession>
<keyword evidence="2" id="KW-1185">Reference proteome</keyword>
<dbReference type="Proteomes" id="UP000719412">
    <property type="component" value="Unassembled WGS sequence"/>
</dbReference>
<gene>
    <name evidence="1" type="ORF">GEV33_011759</name>
</gene>
<sequence>MLISAEMVQKGMSDFYEIRVTGVFQHFNHGRITGTSPFNWEDWRRANSGNNFVFTHEINFAANYVMFYPPAPKATFPLSFVRFSDVSNGSHKFNHGIFLGDATRIYEEVHPSQVRGNAAARWPHGCRRQCSEVAVLALVSSNLTEGGGFFPPLGHGGLPTTTARSAGFKSRPDGPPMDVSCCVRIVEKGEERVAGESTPEPCRTTQGKKRGSLRCGIVDDGAGLDKSETELFVFRSRDLQASGAFGLCSAET</sequence>